<dbReference type="GO" id="GO:0035101">
    <property type="term" value="C:FACT complex"/>
    <property type="evidence" value="ECO:0007669"/>
    <property type="project" value="UniProtKB-UniRule"/>
</dbReference>
<dbReference type="GO" id="GO:0031491">
    <property type="term" value="F:nucleosome binding"/>
    <property type="evidence" value="ECO:0007669"/>
    <property type="project" value="TreeGrafter"/>
</dbReference>
<dbReference type="InterPro" id="IPR040258">
    <property type="entry name" value="Spt16"/>
</dbReference>
<dbReference type="Pfam" id="PF00557">
    <property type="entry name" value="Peptidase_M24"/>
    <property type="match status" value="1"/>
</dbReference>
<dbReference type="SMART" id="SM01286">
    <property type="entry name" value="SPT16"/>
    <property type="match status" value="1"/>
</dbReference>
<dbReference type="Gene3D" id="2.30.29.30">
    <property type="entry name" value="Pleckstrin-homology domain (PH domain)/Phosphotyrosine-binding domain (PTB)"/>
    <property type="match status" value="1"/>
</dbReference>
<keyword evidence="2 10" id="KW-0158">Chromosome</keyword>
<dbReference type="EMBL" id="NDHI03003485">
    <property type="protein sequence ID" value="PNJ35963.1"/>
    <property type="molecule type" value="Genomic_DNA"/>
</dbReference>
<evidence type="ECO:0000256" key="8">
    <source>
        <dbReference type="ARBA" id="ARBA00023204"/>
    </source>
</evidence>
<evidence type="ECO:0000256" key="10">
    <source>
        <dbReference type="RuleBase" id="RU367052"/>
    </source>
</evidence>
<dbReference type="GO" id="GO:0006281">
    <property type="term" value="P:DNA repair"/>
    <property type="evidence" value="ECO:0007669"/>
    <property type="project" value="UniProtKB-UniRule"/>
</dbReference>
<organism evidence="15">
    <name type="scientific">Pongo abelii</name>
    <name type="common">Sumatran orangutan</name>
    <name type="synonym">Pongo pygmaeus abelii</name>
    <dbReference type="NCBI Taxonomy" id="9601"/>
    <lineage>
        <taxon>Eukaryota</taxon>
        <taxon>Metazoa</taxon>
        <taxon>Chordata</taxon>
        <taxon>Craniata</taxon>
        <taxon>Vertebrata</taxon>
        <taxon>Euteleostomi</taxon>
        <taxon>Mammalia</taxon>
        <taxon>Eutheria</taxon>
        <taxon>Euarchontoglires</taxon>
        <taxon>Primates</taxon>
        <taxon>Haplorrhini</taxon>
        <taxon>Catarrhini</taxon>
        <taxon>Hominidae</taxon>
        <taxon>Pongo</taxon>
    </lineage>
</organism>
<dbReference type="InterPro" id="IPR029149">
    <property type="entry name" value="Creatin/AminoP/Spt16_N"/>
</dbReference>
<evidence type="ECO:0000259" key="13">
    <source>
        <dbReference type="SMART" id="SM01286"/>
    </source>
</evidence>
<dbReference type="InterPro" id="IPR033825">
    <property type="entry name" value="Spt16_M24"/>
</dbReference>
<accession>A0A2J8TSI6</accession>
<gene>
    <name evidence="15" type="ORF">CR201_G0032897</name>
</gene>
<dbReference type="Pfam" id="PF24824">
    <property type="entry name" value="PH_SPT16"/>
    <property type="match status" value="1"/>
</dbReference>
<dbReference type="Gene3D" id="3.40.350.10">
    <property type="entry name" value="Creatinase/prolidase N-terminal domain"/>
    <property type="match status" value="1"/>
</dbReference>
<dbReference type="Pfam" id="PF08512">
    <property type="entry name" value="Rttp106-like_middle"/>
    <property type="match status" value="1"/>
</dbReference>
<keyword evidence="7 10" id="KW-0804">Transcription</keyword>
<dbReference type="PANTHER" id="PTHR13980:SF15">
    <property type="entry name" value="FACT COMPLEX SUBUNIT SPT16"/>
    <property type="match status" value="1"/>
</dbReference>
<dbReference type="Pfam" id="PF14826">
    <property type="entry name" value="FACT-Spt16_Nlob"/>
    <property type="match status" value="1"/>
</dbReference>
<evidence type="ECO:0000256" key="1">
    <source>
        <dbReference type="ARBA" id="ARBA00010779"/>
    </source>
</evidence>
<feature type="compositionally biased region" description="Polar residues" evidence="11">
    <location>
        <begin position="563"/>
        <end position="578"/>
    </location>
</feature>
<dbReference type="InterPro" id="IPR011993">
    <property type="entry name" value="PH-like_dom_sf"/>
</dbReference>
<protein>
    <recommendedName>
        <fullName evidence="10">FACT complex subunit</fullName>
    </recommendedName>
</protein>
<evidence type="ECO:0000256" key="11">
    <source>
        <dbReference type="SAM" id="MobiDB-lite"/>
    </source>
</evidence>
<evidence type="ECO:0000256" key="2">
    <source>
        <dbReference type="ARBA" id="ARBA00022454"/>
    </source>
</evidence>
<feature type="compositionally biased region" description="Low complexity" evidence="11">
    <location>
        <begin position="1020"/>
        <end position="1035"/>
    </location>
</feature>
<comment type="caution">
    <text evidence="15">The sequence shown here is derived from an EMBL/GenBank/DDBJ whole genome shotgun (WGS) entry which is preliminary data.</text>
</comment>
<dbReference type="FunFam" id="3.40.350.10:FF:000005">
    <property type="entry name" value="SPT16 homolog, facilitates chromatin-remodeling subunit"/>
    <property type="match status" value="1"/>
</dbReference>
<keyword evidence="5 10" id="KW-0805">Transcription regulation</keyword>
<dbReference type="FunFam" id="2.30.29.30:FF:000017">
    <property type="entry name" value="FACT complex subunit SPT16"/>
    <property type="match status" value="1"/>
</dbReference>
<sequence length="1043" mass="118503">MNCSKGTGRLEGCCHDLGSGAERASLRSILPGHWESAGFLGRERVAEPGPRVILGTRGEAASGAMAVTLDKDAYYRRVKRLYSNWRKGEDEYANVDAIVVSVGVDEEIVYAKSTALQTWLFGYELTDTIMVFCDDKIIFMASKKKVEFLKQIANTKGNENANGAPAITLLIREKNESNKSSFDKMIEAIKESKNGKKIGVFSKDKFPGEFMKSWNDCLNKEGFDKIDISAVVAYTIAVKEDGELNLMKKAASITSEVFNKFFKERVMEIVDADEKVRHSKLAESVEKAIEEKKYLAGADPSTVEMCYPPIIQSGGNYNLKFSVVSDKNHMHFGAITCAMGIRFKSYCSNLVRTLMVDPSQEVQENYNFLLQLQEELLKELRHGVKICDVYNAVMDVVKKQKPELLNKITKNLGFGMGIEFREGSLVINSKNQYKLKKGMVFSINLGFSDLTNKEGKKPEEKTYALFIGDTVLVDEDGPATVLTSVKKKVKNVGIFLKNEDEEEEEEEKDEAEDLLGRGSRAALLTERTRNEMTAEEKRRAHQKELAAQLNEEAKRRLTEQKGEQQIQKARKSNVSYKNPSLMPKEPHIREMKIYIDKKYETVIMPVFGIATPFHIATIKNISMSVEGDYTYLRINFYCPGSALGRNEGNIFPNPEATFVKEITYRASNIKAPGEQTVPALNLQNAFRIIKEVQKRYKTREAEEKEKEGIVKQDSLVINLNRSNPKLKDLYIRPNIAQKRMQGSLEAHVNGFRFTSVRGDKVDILYNNIKHALFQPCDGEMIIVLHFHLKMEREMRHKLKTAFKNFIEKVEALTKEELEFEVPFRDLGFNGAPYRSTCLLQPTSSALVNATEWPPFVVTLDEVELIHFERVQFHLKNFDMVIVYKDYSKKVTMINAIPVASLDPIKEWLNSCDLKYTEGVQSLNWTKIMKTIVDDPEGFFEQGGWSFLEPEGEGSDAEEGDSESEIEDETFNPSEDDYEEEEEDSDEDYSSEAEESADRESRYEEEEEQSRSMSRKRKASVHSSGRGSNRGSRHSSAPPKKKRK</sequence>
<dbReference type="FunFam" id="3.90.230.10:FF:000005">
    <property type="entry name" value="FACT complex subunit spt16"/>
    <property type="match status" value="1"/>
</dbReference>
<dbReference type="GO" id="GO:0006368">
    <property type="term" value="P:transcription elongation by RNA polymerase II"/>
    <property type="evidence" value="ECO:0007669"/>
    <property type="project" value="TreeGrafter"/>
</dbReference>
<name>A0A2J8TSI6_PONAB</name>
<keyword evidence="4 10" id="KW-0227">DNA damage</keyword>
<reference evidence="15" key="1">
    <citation type="submission" date="2017-12" db="EMBL/GenBank/DDBJ databases">
        <title>High-resolution comparative analysis of great ape genomes.</title>
        <authorList>
            <person name="Pollen A."/>
            <person name="Hastie A."/>
            <person name="Hormozdiari F."/>
            <person name="Dougherty M."/>
            <person name="Liu R."/>
            <person name="Chaisson M."/>
            <person name="Hoppe E."/>
            <person name="Hill C."/>
            <person name="Pang A."/>
            <person name="Hillier L."/>
            <person name="Baker C."/>
            <person name="Armstrong J."/>
            <person name="Shendure J."/>
            <person name="Paten B."/>
            <person name="Wilson R."/>
            <person name="Chao H."/>
            <person name="Schneider V."/>
            <person name="Ventura M."/>
            <person name="Kronenberg Z."/>
            <person name="Murali S."/>
            <person name="Gordon D."/>
            <person name="Cantsilieris S."/>
            <person name="Munson K."/>
            <person name="Nelson B."/>
            <person name="Raja A."/>
            <person name="Underwood J."/>
            <person name="Diekhans M."/>
            <person name="Fiddes I."/>
            <person name="Haussler D."/>
            <person name="Eichler E."/>
        </authorList>
    </citation>
    <scope>NUCLEOTIDE SEQUENCE [LARGE SCALE GENOMIC DNA]</scope>
    <source>
        <strain evidence="15">Susie</strain>
    </source>
</reference>
<comment type="subunit">
    <text evidence="10">Component of the FACT complex.</text>
</comment>
<comment type="subcellular location">
    <subcellularLocation>
        <location evidence="10">Nucleus</location>
    </subcellularLocation>
    <subcellularLocation>
        <location evidence="10">Chromosome</location>
    </subcellularLocation>
</comment>
<evidence type="ECO:0000259" key="12">
    <source>
        <dbReference type="SMART" id="SM01285"/>
    </source>
</evidence>
<feature type="region of interest" description="Disordered" evidence="11">
    <location>
        <begin position="556"/>
        <end position="582"/>
    </location>
</feature>
<dbReference type="Pfam" id="PF08644">
    <property type="entry name" value="SPT16"/>
    <property type="match status" value="1"/>
</dbReference>
<keyword evidence="9 10" id="KW-0539">Nucleus</keyword>
<dbReference type="CDD" id="cd01091">
    <property type="entry name" value="CDC68-like"/>
    <property type="match status" value="1"/>
</dbReference>
<feature type="domain" description="FACT complex subunit SPT16 N-terminal lobe" evidence="12">
    <location>
        <begin position="69"/>
        <end position="232"/>
    </location>
</feature>
<evidence type="ECO:0000256" key="9">
    <source>
        <dbReference type="ARBA" id="ARBA00023242"/>
    </source>
</evidence>
<dbReference type="AlphaFoldDB" id="A0A2J8TSI6"/>
<dbReference type="InterPro" id="IPR029148">
    <property type="entry name" value="FACT-SPT16_Nlobe"/>
</dbReference>
<dbReference type="InterPro" id="IPR000994">
    <property type="entry name" value="Pept_M24"/>
</dbReference>
<keyword evidence="6" id="KW-0175">Coiled coil</keyword>
<evidence type="ECO:0000256" key="5">
    <source>
        <dbReference type="ARBA" id="ARBA00023015"/>
    </source>
</evidence>
<evidence type="ECO:0000256" key="4">
    <source>
        <dbReference type="ARBA" id="ARBA00022763"/>
    </source>
</evidence>
<dbReference type="InterPro" id="IPR056595">
    <property type="entry name" value="Fact-SPT16_PH"/>
</dbReference>
<dbReference type="SMART" id="SM01285">
    <property type="entry name" value="FACT-Spt16_Nlob"/>
    <property type="match status" value="1"/>
</dbReference>
<keyword evidence="3 10" id="KW-0235">DNA replication</keyword>
<comment type="similarity">
    <text evidence="1 10">Belongs to the peptidase M24 family. SPT16 subfamily.</text>
</comment>
<dbReference type="Gene3D" id="2.30.29.210">
    <property type="entry name" value="FACT complex subunit Spt16p/Cdc68p"/>
    <property type="match status" value="1"/>
</dbReference>
<dbReference type="SUPFAM" id="SSF55920">
    <property type="entry name" value="Creatinase/aminopeptidase"/>
    <property type="match status" value="1"/>
</dbReference>
<dbReference type="FunFam" id="2.30.29.210:FF:000001">
    <property type="entry name" value="FACT complex subunit spt16"/>
    <property type="match status" value="1"/>
</dbReference>
<comment type="function">
    <text evidence="10">Component of the FACT complex, a general chromatin factor that acts to reorganize nucleosomes. The FACT complex is involved in multiple processes that require DNA as a template such as mRNA elongation, DNA replication and DNA repair. During transcription elongation the FACT complex acts as a histone chaperone that both destabilizes and restores nucleosomal structure. It facilitates the passage of RNA polymerase II and transcription by promoting the dissociation of one histone H2A-H2B dimer from the nucleosome, then subsequently promotes the reestablishment of the nucleosome following the passage of RNA polymerase II.</text>
</comment>
<dbReference type="Gene3D" id="2.30.29.150">
    <property type="match status" value="2"/>
</dbReference>
<dbReference type="PANTHER" id="PTHR13980">
    <property type="entry name" value="CDC68 RELATED"/>
    <property type="match status" value="1"/>
</dbReference>
<evidence type="ECO:0000256" key="3">
    <source>
        <dbReference type="ARBA" id="ARBA00022705"/>
    </source>
</evidence>
<evidence type="ECO:0000259" key="14">
    <source>
        <dbReference type="SMART" id="SM01287"/>
    </source>
</evidence>
<evidence type="ECO:0000313" key="15">
    <source>
        <dbReference type="EMBL" id="PNJ35963.1"/>
    </source>
</evidence>
<dbReference type="SMART" id="SM01287">
    <property type="entry name" value="Rtt106"/>
    <property type="match status" value="1"/>
</dbReference>
<feature type="compositionally biased region" description="Acidic residues" evidence="11">
    <location>
        <begin position="949"/>
        <end position="994"/>
    </location>
</feature>
<evidence type="ECO:0000256" key="6">
    <source>
        <dbReference type="ARBA" id="ARBA00023054"/>
    </source>
</evidence>
<dbReference type="InterPro" id="IPR013953">
    <property type="entry name" value="FACT_SPT16_M"/>
</dbReference>
<feature type="domain" description="FACT complex subunit SPT16 middle" evidence="13">
    <location>
        <begin position="593"/>
        <end position="753"/>
    </location>
</feature>
<feature type="domain" description="Histone chaperone RTT106/FACT complex subunit SPT16-like middle" evidence="14">
    <location>
        <begin position="828"/>
        <end position="918"/>
    </location>
</feature>
<proteinExistence type="inferred from homology"/>
<dbReference type="InterPro" id="IPR013719">
    <property type="entry name" value="RTT106/SPT16-like_middle_dom"/>
</dbReference>
<evidence type="ECO:0000256" key="7">
    <source>
        <dbReference type="ARBA" id="ARBA00023163"/>
    </source>
</evidence>
<keyword evidence="8 10" id="KW-0234">DNA repair</keyword>
<dbReference type="GO" id="GO:0010468">
    <property type="term" value="P:regulation of gene expression"/>
    <property type="evidence" value="ECO:0007669"/>
    <property type="project" value="UniProtKB-ARBA"/>
</dbReference>
<dbReference type="InterPro" id="IPR036005">
    <property type="entry name" value="Creatinase/aminopeptidase-like"/>
</dbReference>
<dbReference type="GO" id="GO:0006260">
    <property type="term" value="P:DNA replication"/>
    <property type="evidence" value="ECO:0007669"/>
    <property type="project" value="UniProtKB-KW"/>
</dbReference>
<dbReference type="Gene3D" id="3.90.230.10">
    <property type="entry name" value="Creatinase/methionine aminopeptidase superfamily"/>
    <property type="match status" value="1"/>
</dbReference>
<feature type="region of interest" description="Disordered" evidence="11">
    <location>
        <begin position="942"/>
        <end position="1043"/>
    </location>
</feature>